<reference evidence="3" key="1">
    <citation type="journal article" date="2024" name="IScience">
        <title>Strigolactones Initiate the Formation of Haustorium-like Structures in Castilleja.</title>
        <authorList>
            <person name="Buerger M."/>
            <person name="Peterson D."/>
            <person name="Chory J."/>
        </authorList>
    </citation>
    <scope>NUCLEOTIDE SEQUENCE [LARGE SCALE GENOMIC DNA]</scope>
</reference>
<dbReference type="Proteomes" id="UP001632038">
    <property type="component" value="Unassembled WGS sequence"/>
</dbReference>
<protein>
    <submittedName>
        <fullName evidence="2">Uncharacterized protein</fullName>
    </submittedName>
</protein>
<evidence type="ECO:0000256" key="1">
    <source>
        <dbReference type="SAM" id="SignalP"/>
    </source>
</evidence>
<comment type="caution">
    <text evidence="2">The sequence shown here is derived from an EMBL/GenBank/DDBJ whole genome shotgun (WGS) entry which is preliminary data.</text>
</comment>
<gene>
    <name evidence="2" type="ORF">CASFOL_008559</name>
</gene>
<name>A0ABD3E3D2_9LAMI</name>
<dbReference type="EMBL" id="JAVIJP010000009">
    <property type="protein sequence ID" value="KAL3647591.1"/>
    <property type="molecule type" value="Genomic_DNA"/>
</dbReference>
<feature type="chain" id="PRO_5044896834" evidence="1">
    <location>
        <begin position="21"/>
        <end position="73"/>
    </location>
</feature>
<sequence>MAKFLLVVLLVVVLVTISQGMPTSPPSSNGCLDTCVDRCTCDCFPCDYYGLYPPGRQGTNNATKIIALRVNHR</sequence>
<evidence type="ECO:0000313" key="3">
    <source>
        <dbReference type="Proteomes" id="UP001632038"/>
    </source>
</evidence>
<evidence type="ECO:0000313" key="2">
    <source>
        <dbReference type="EMBL" id="KAL3647591.1"/>
    </source>
</evidence>
<organism evidence="2 3">
    <name type="scientific">Castilleja foliolosa</name>
    <dbReference type="NCBI Taxonomy" id="1961234"/>
    <lineage>
        <taxon>Eukaryota</taxon>
        <taxon>Viridiplantae</taxon>
        <taxon>Streptophyta</taxon>
        <taxon>Embryophyta</taxon>
        <taxon>Tracheophyta</taxon>
        <taxon>Spermatophyta</taxon>
        <taxon>Magnoliopsida</taxon>
        <taxon>eudicotyledons</taxon>
        <taxon>Gunneridae</taxon>
        <taxon>Pentapetalae</taxon>
        <taxon>asterids</taxon>
        <taxon>lamiids</taxon>
        <taxon>Lamiales</taxon>
        <taxon>Orobanchaceae</taxon>
        <taxon>Pedicularideae</taxon>
        <taxon>Castillejinae</taxon>
        <taxon>Castilleja</taxon>
    </lineage>
</organism>
<feature type="signal peptide" evidence="1">
    <location>
        <begin position="1"/>
        <end position="20"/>
    </location>
</feature>
<keyword evidence="3" id="KW-1185">Reference proteome</keyword>
<dbReference type="AlphaFoldDB" id="A0ABD3E3D2"/>
<proteinExistence type="predicted"/>
<keyword evidence="1" id="KW-0732">Signal</keyword>
<accession>A0ABD3E3D2</accession>